<dbReference type="Proteomes" id="UP000594454">
    <property type="component" value="Chromosome 1"/>
</dbReference>
<evidence type="ECO:0000256" key="3">
    <source>
        <dbReference type="ARBA" id="ARBA00037096"/>
    </source>
</evidence>
<dbReference type="PANTHER" id="PTHR44196:SF1">
    <property type="entry name" value="DEHYDROGENASE_REDUCTASE SDR FAMILY MEMBER 7B"/>
    <property type="match status" value="1"/>
</dbReference>
<accession>A0A7R8UB29</accession>
<evidence type="ECO:0008006" key="7">
    <source>
        <dbReference type="Google" id="ProtNLM"/>
    </source>
</evidence>
<dbReference type="PROSITE" id="PS00061">
    <property type="entry name" value="ADH_SHORT"/>
    <property type="match status" value="1"/>
</dbReference>
<dbReference type="PRINTS" id="PR00080">
    <property type="entry name" value="SDRFAMILY"/>
</dbReference>
<dbReference type="InterPro" id="IPR002347">
    <property type="entry name" value="SDR_fam"/>
</dbReference>
<evidence type="ECO:0000313" key="5">
    <source>
        <dbReference type="EMBL" id="CAD7076639.1"/>
    </source>
</evidence>
<dbReference type="GO" id="GO:0016020">
    <property type="term" value="C:membrane"/>
    <property type="evidence" value="ECO:0007669"/>
    <property type="project" value="TreeGrafter"/>
</dbReference>
<comment type="function">
    <text evidence="3">Putative oxidoreductase.</text>
</comment>
<keyword evidence="2" id="KW-0560">Oxidoreductase</keyword>
<dbReference type="SUPFAM" id="SSF51735">
    <property type="entry name" value="NAD(P)-binding Rossmann-fold domains"/>
    <property type="match status" value="1"/>
</dbReference>
<dbReference type="NCBIfam" id="NF004825">
    <property type="entry name" value="PRK06181.1"/>
    <property type="match status" value="1"/>
</dbReference>
<comment type="similarity">
    <text evidence="1 4">Belongs to the short-chain dehydrogenases/reductases (SDR) family.</text>
</comment>
<dbReference type="AlphaFoldDB" id="A0A7R8UB29"/>
<name>A0A7R8UB29_HERIL</name>
<dbReference type="EMBL" id="LR899009">
    <property type="protein sequence ID" value="CAD7076639.1"/>
    <property type="molecule type" value="Genomic_DNA"/>
</dbReference>
<dbReference type="FunCoup" id="A0A7R8UB29">
    <property type="interactions" value="95"/>
</dbReference>
<dbReference type="Pfam" id="PF00106">
    <property type="entry name" value="adh_short"/>
    <property type="match status" value="1"/>
</dbReference>
<dbReference type="Gene3D" id="3.40.50.720">
    <property type="entry name" value="NAD(P)-binding Rossmann-like Domain"/>
    <property type="match status" value="1"/>
</dbReference>
<dbReference type="PRINTS" id="PR00081">
    <property type="entry name" value="GDHRDH"/>
</dbReference>
<dbReference type="InParanoid" id="A0A7R8UB29"/>
<gene>
    <name evidence="5" type="ORF">HERILL_LOCUS40</name>
</gene>
<dbReference type="OrthoDB" id="5307821at2759"/>
<sequence length="306" mass="33717">MWWILCSFFAPISIPYICFNIWARFKESQLKNSLPSKVVLITGASSGLGEALAHVFYRAGCKVVLAARREEELNRVRKELLEFHSTEPTHPPVILPLDLSDLNSLPKCVEKILKIHGCIDILINNGGISVRADAGSTAIDVDVKVMLVNYFGAVALTKAVLPSMLKRKSGQIVFISSVQGKFAIPYRSAYSASKHATQAFADSLRAEVAEDGVKVLCVSPGYIKTSLSLNALTGSGDKYGVMDKTTESGTSPDKMARNILRAVLREEDDVVFAQTSAKLAYWLRFLCPPLYFWIMQRRALKLKAAS</sequence>
<dbReference type="InterPro" id="IPR036291">
    <property type="entry name" value="NAD(P)-bd_dom_sf"/>
</dbReference>
<dbReference type="PANTHER" id="PTHR44196">
    <property type="entry name" value="DEHYDROGENASE/REDUCTASE SDR FAMILY MEMBER 7B"/>
    <property type="match status" value="1"/>
</dbReference>
<reference evidence="5 6" key="1">
    <citation type="submission" date="2020-11" db="EMBL/GenBank/DDBJ databases">
        <authorList>
            <person name="Wallbank WR R."/>
            <person name="Pardo Diaz C."/>
            <person name="Kozak K."/>
            <person name="Martin S."/>
            <person name="Jiggins C."/>
            <person name="Moest M."/>
            <person name="Warren A I."/>
            <person name="Generalovic N T."/>
            <person name="Byers J.R.P. K."/>
            <person name="Montejo-Kovacevich G."/>
            <person name="Yen C E."/>
        </authorList>
    </citation>
    <scope>NUCLEOTIDE SEQUENCE [LARGE SCALE GENOMIC DNA]</scope>
</reference>
<keyword evidence="6" id="KW-1185">Reference proteome</keyword>
<dbReference type="InterPro" id="IPR020904">
    <property type="entry name" value="Sc_DH/Rdtase_CS"/>
</dbReference>
<organism evidence="5 6">
    <name type="scientific">Hermetia illucens</name>
    <name type="common">Black soldier fly</name>
    <dbReference type="NCBI Taxonomy" id="343691"/>
    <lineage>
        <taxon>Eukaryota</taxon>
        <taxon>Metazoa</taxon>
        <taxon>Ecdysozoa</taxon>
        <taxon>Arthropoda</taxon>
        <taxon>Hexapoda</taxon>
        <taxon>Insecta</taxon>
        <taxon>Pterygota</taxon>
        <taxon>Neoptera</taxon>
        <taxon>Endopterygota</taxon>
        <taxon>Diptera</taxon>
        <taxon>Brachycera</taxon>
        <taxon>Stratiomyomorpha</taxon>
        <taxon>Stratiomyidae</taxon>
        <taxon>Hermetiinae</taxon>
        <taxon>Hermetia</taxon>
    </lineage>
</organism>
<protein>
    <recommendedName>
        <fullName evidence="7">Dehydrogenase/reductase SDR family protein 7-like</fullName>
    </recommendedName>
</protein>
<evidence type="ECO:0000256" key="1">
    <source>
        <dbReference type="ARBA" id="ARBA00006484"/>
    </source>
</evidence>
<evidence type="ECO:0000256" key="4">
    <source>
        <dbReference type="RuleBase" id="RU000363"/>
    </source>
</evidence>
<evidence type="ECO:0000256" key="2">
    <source>
        <dbReference type="ARBA" id="ARBA00023002"/>
    </source>
</evidence>
<dbReference type="CDD" id="cd05332">
    <property type="entry name" value="11beta-HSD1_like_SDR_c"/>
    <property type="match status" value="1"/>
</dbReference>
<dbReference type="GO" id="GO:0016491">
    <property type="term" value="F:oxidoreductase activity"/>
    <property type="evidence" value="ECO:0007669"/>
    <property type="project" value="UniProtKB-KW"/>
</dbReference>
<evidence type="ECO:0000313" key="6">
    <source>
        <dbReference type="Proteomes" id="UP000594454"/>
    </source>
</evidence>
<proteinExistence type="inferred from homology"/>